<name>A0A498SL37_ACAVI</name>
<evidence type="ECO:0000313" key="2">
    <source>
        <dbReference type="EMBL" id="VBB32554.1"/>
    </source>
</evidence>
<reference evidence="2 3" key="1">
    <citation type="submission" date="2018-08" db="EMBL/GenBank/DDBJ databases">
        <authorList>
            <person name="Laetsch R D."/>
            <person name="Stevens L."/>
            <person name="Kumar S."/>
            <person name="Blaxter L. M."/>
        </authorList>
    </citation>
    <scope>NUCLEOTIDE SEQUENCE [LARGE SCALE GENOMIC DNA]</scope>
</reference>
<dbReference type="OrthoDB" id="5872161at2759"/>
<accession>A0A498SL37</accession>
<sequence>MILASGARGPGFDHRLSPPRLLVLKTQILLEQFLSTSIHDGFSLCRHSFFPACSRHLRSRLILNKIMAQHYGYAGQPPYQQPGYQNQNGGNPYQQGPPYQHG</sequence>
<gene>
    <name evidence="2" type="ORF">NAV_LOCUS7345</name>
</gene>
<evidence type="ECO:0000313" key="3">
    <source>
        <dbReference type="Proteomes" id="UP000276991"/>
    </source>
</evidence>
<protein>
    <submittedName>
        <fullName evidence="2">Uncharacterized protein</fullName>
    </submittedName>
</protein>
<keyword evidence="3" id="KW-1185">Reference proteome</keyword>
<organism evidence="2 3">
    <name type="scientific">Acanthocheilonema viteae</name>
    <name type="common">Filarial nematode worm</name>
    <name type="synonym">Dipetalonema viteae</name>
    <dbReference type="NCBI Taxonomy" id="6277"/>
    <lineage>
        <taxon>Eukaryota</taxon>
        <taxon>Metazoa</taxon>
        <taxon>Ecdysozoa</taxon>
        <taxon>Nematoda</taxon>
        <taxon>Chromadorea</taxon>
        <taxon>Rhabditida</taxon>
        <taxon>Spirurina</taxon>
        <taxon>Spiruromorpha</taxon>
        <taxon>Filarioidea</taxon>
        <taxon>Onchocercidae</taxon>
        <taxon>Acanthocheilonema</taxon>
    </lineage>
</organism>
<dbReference type="Proteomes" id="UP000276991">
    <property type="component" value="Unassembled WGS sequence"/>
</dbReference>
<evidence type="ECO:0000256" key="1">
    <source>
        <dbReference type="SAM" id="MobiDB-lite"/>
    </source>
</evidence>
<dbReference type="AlphaFoldDB" id="A0A498SL37"/>
<feature type="non-terminal residue" evidence="2">
    <location>
        <position position="102"/>
    </location>
</feature>
<dbReference type="EMBL" id="UPTC01001786">
    <property type="protein sequence ID" value="VBB32554.1"/>
    <property type="molecule type" value="Genomic_DNA"/>
</dbReference>
<proteinExistence type="predicted"/>
<feature type="region of interest" description="Disordered" evidence="1">
    <location>
        <begin position="77"/>
        <end position="102"/>
    </location>
</feature>